<reference evidence="7 8" key="1">
    <citation type="submission" date="2010-07" db="EMBL/GenBank/DDBJ databases">
        <authorList>
            <person name="Muzny D."/>
            <person name="Qin X."/>
            <person name="Deng J."/>
            <person name="Jiang H."/>
            <person name="Liu Y."/>
            <person name="Qu J."/>
            <person name="Song X.-Z."/>
            <person name="Zhang L."/>
            <person name="Thornton R."/>
            <person name="Coyle M."/>
            <person name="Francisco L."/>
            <person name="Jackson L."/>
            <person name="Javaid M."/>
            <person name="Korchina V."/>
            <person name="Kovar C."/>
            <person name="Mata R."/>
            <person name="Mathew T."/>
            <person name="Ngo R."/>
            <person name="Nguyen L."/>
            <person name="Nguyen N."/>
            <person name="Okwuonu G."/>
            <person name="Ongeri F."/>
            <person name="Pham C."/>
            <person name="Simmons D."/>
            <person name="Wilczek-Boney K."/>
            <person name="Hale W."/>
            <person name="Jakkamsetti A."/>
            <person name="Pham P."/>
            <person name="Ruth R."/>
            <person name="San Lucas F."/>
            <person name="Warren J."/>
            <person name="Zhang J."/>
            <person name="Zhao Z."/>
            <person name="Zhou C."/>
            <person name="Zhu D."/>
            <person name="Lee S."/>
            <person name="Bess C."/>
            <person name="Blankenburg K."/>
            <person name="Forbes L."/>
            <person name="Fu Q."/>
            <person name="Gubbala S."/>
            <person name="Hirani K."/>
            <person name="Jayaseelan J.C."/>
            <person name="Lara F."/>
            <person name="Munidasa M."/>
            <person name="Palculict T."/>
            <person name="Patil S."/>
            <person name="Pu L.-L."/>
            <person name="Saada N."/>
            <person name="Tang L."/>
            <person name="Weissenberger G."/>
            <person name="Zhu Y."/>
            <person name="Hemphill L."/>
            <person name="Shang Y."/>
            <person name="Youmans B."/>
            <person name="Ayvaz T."/>
            <person name="Ross M."/>
            <person name="Santibanez J."/>
            <person name="Aqrawi P."/>
            <person name="Gross S."/>
            <person name="Joshi V."/>
            <person name="Fowler G."/>
            <person name="Nazareth L."/>
            <person name="Reid J."/>
            <person name="Worley K."/>
            <person name="Petrosino J."/>
            <person name="Highlander S."/>
            <person name="Gibbs R."/>
        </authorList>
    </citation>
    <scope>NUCLEOTIDE SEQUENCE [LARGE SCALE GENOMIC DNA]</scope>
    <source>
        <strain evidence="7 8">ATCC BAA-1640</strain>
    </source>
</reference>
<sequence length="277" mass="31665">MEVVIISGLSGAGKSEVLNIMEDMGYFAMDNLPPELLTKFMELSTASPIEKVACVVDIRSREFFNEYDSSIKRLKSMGIDVKILYVTASEKAIINRYKERRRPHPLDKSITEGIKKEKKLLEFLEKASDFKLDTSNMKLSNLRYEVKRLFQGEGVDFLVSVVSFGFKNGILLDGDLVFDVRFIENPFYIEELKNISGENQEVIDFVMGFEETREFIDKTVDLLRFLIPNYKKEGKNILVVGFGCTGGFHRSVAISNEVAKRLEEIGYKTNITHRDKP</sequence>
<dbReference type="SUPFAM" id="SSF52540">
    <property type="entry name" value="P-loop containing nucleoside triphosphate hydrolases"/>
    <property type="match status" value="1"/>
</dbReference>
<dbReference type="Proteomes" id="UP000003280">
    <property type="component" value="Unassembled WGS sequence"/>
</dbReference>
<dbReference type="GO" id="GO:0005524">
    <property type="term" value="F:ATP binding"/>
    <property type="evidence" value="ECO:0007669"/>
    <property type="project" value="UniProtKB-UniRule"/>
</dbReference>
<dbReference type="HOGENOM" id="CLU_059558_0_0_9"/>
<dbReference type="RefSeq" id="WP_008900885.1">
    <property type="nucleotide sequence ID" value="NZ_GL397071.1"/>
</dbReference>
<gene>
    <name evidence="7" type="ORF">HMPREF9225_0049</name>
</gene>
<keyword evidence="1 4" id="KW-0547">Nucleotide-binding</keyword>
<feature type="domain" description="RapZ C-terminal" evidence="6">
    <location>
        <begin position="158"/>
        <end position="275"/>
    </location>
</feature>
<feature type="binding site" evidence="4">
    <location>
        <begin position="8"/>
        <end position="15"/>
    </location>
    <ligand>
        <name>ATP</name>
        <dbReference type="ChEBI" id="CHEBI:30616"/>
    </ligand>
</feature>
<keyword evidence="2 4" id="KW-0067">ATP-binding</keyword>
<evidence type="ECO:0000259" key="6">
    <source>
        <dbReference type="Pfam" id="PF22740"/>
    </source>
</evidence>
<evidence type="ECO:0000256" key="2">
    <source>
        <dbReference type="ARBA" id="ARBA00022840"/>
    </source>
</evidence>
<evidence type="ECO:0000256" key="3">
    <source>
        <dbReference type="ARBA" id="ARBA00023134"/>
    </source>
</evidence>
<comment type="caution">
    <text evidence="7">The sequence shown here is derived from an EMBL/GenBank/DDBJ whole genome shotgun (WGS) entry which is preliminary data.</text>
</comment>
<dbReference type="EMBL" id="AEEH01000009">
    <property type="protein sequence ID" value="EFM26355.1"/>
    <property type="molecule type" value="Genomic_DNA"/>
</dbReference>
<dbReference type="Pfam" id="PF03668">
    <property type="entry name" value="RapZ-like_N"/>
    <property type="match status" value="1"/>
</dbReference>
<dbReference type="InterPro" id="IPR027417">
    <property type="entry name" value="P-loop_NTPase"/>
</dbReference>
<dbReference type="OrthoDB" id="9784461at2"/>
<dbReference type="GO" id="GO:0005525">
    <property type="term" value="F:GTP binding"/>
    <property type="evidence" value="ECO:0007669"/>
    <property type="project" value="UniProtKB-UniRule"/>
</dbReference>
<evidence type="ECO:0000259" key="5">
    <source>
        <dbReference type="Pfam" id="PF03668"/>
    </source>
</evidence>
<dbReference type="PIRSF" id="PIRSF005052">
    <property type="entry name" value="P-loopkin"/>
    <property type="match status" value="1"/>
</dbReference>
<evidence type="ECO:0000313" key="7">
    <source>
        <dbReference type="EMBL" id="EFM26355.1"/>
    </source>
</evidence>
<dbReference type="NCBIfam" id="NF003828">
    <property type="entry name" value="PRK05416.1"/>
    <property type="match status" value="1"/>
</dbReference>
<dbReference type="PANTHER" id="PTHR30448:SF0">
    <property type="entry name" value="RNASE ADAPTER PROTEIN RAPZ"/>
    <property type="match status" value="1"/>
</dbReference>
<evidence type="ECO:0000313" key="8">
    <source>
        <dbReference type="Proteomes" id="UP000003280"/>
    </source>
</evidence>
<dbReference type="HAMAP" id="MF_00636">
    <property type="entry name" value="RapZ_like"/>
    <property type="match status" value="1"/>
</dbReference>
<keyword evidence="3 4" id="KW-0342">GTP-binding</keyword>
<evidence type="ECO:0000256" key="1">
    <source>
        <dbReference type="ARBA" id="ARBA00022741"/>
    </source>
</evidence>
<name>E0NIR0_9FIRM</name>
<dbReference type="InterPro" id="IPR053931">
    <property type="entry name" value="RapZ_C"/>
</dbReference>
<dbReference type="STRING" id="862517.HMPREF9225_0049"/>
<dbReference type="AlphaFoldDB" id="E0NIR0"/>
<dbReference type="Pfam" id="PF22740">
    <property type="entry name" value="PapZ_C"/>
    <property type="match status" value="1"/>
</dbReference>
<dbReference type="InterPro" id="IPR005337">
    <property type="entry name" value="RapZ-like"/>
</dbReference>
<organism evidence="7 8">
    <name type="scientific">Peptoniphilus duerdenii ATCC BAA-1640</name>
    <dbReference type="NCBI Taxonomy" id="862517"/>
    <lineage>
        <taxon>Bacteria</taxon>
        <taxon>Bacillati</taxon>
        <taxon>Bacillota</taxon>
        <taxon>Tissierellia</taxon>
        <taxon>Tissierellales</taxon>
        <taxon>Peptoniphilaceae</taxon>
        <taxon>Peptoniphilus</taxon>
    </lineage>
</organism>
<dbReference type="PANTHER" id="PTHR30448">
    <property type="entry name" value="RNASE ADAPTER PROTEIN RAPZ"/>
    <property type="match status" value="1"/>
</dbReference>
<protein>
    <submittedName>
        <fullName evidence="7">Uncharacterized protein</fullName>
    </submittedName>
</protein>
<dbReference type="eggNOG" id="COG1660">
    <property type="taxonomic scope" value="Bacteria"/>
</dbReference>
<feature type="binding site" evidence="4">
    <location>
        <begin position="57"/>
        <end position="60"/>
    </location>
    <ligand>
        <name>GTP</name>
        <dbReference type="ChEBI" id="CHEBI:37565"/>
    </ligand>
</feature>
<feature type="domain" description="RapZ-like N-terminal" evidence="5">
    <location>
        <begin position="1"/>
        <end position="153"/>
    </location>
</feature>
<evidence type="ECO:0000256" key="4">
    <source>
        <dbReference type="HAMAP-Rule" id="MF_00636"/>
    </source>
</evidence>
<dbReference type="Gene3D" id="3.40.50.300">
    <property type="entry name" value="P-loop containing nucleotide triphosphate hydrolases"/>
    <property type="match status" value="1"/>
</dbReference>
<dbReference type="InterPro" id="IPR053930">
    <property type="entry name" value="RapZ-like_N"/>
</dbReference>
<proteinExistence type="inferred from homology"/>
<keyword evidence="8" id="KW-1185">Reference proteome</keyword>
<accession>E0NIR0</accession>